<evidence type="ECO:0000256" key="1">
    <source>
        <dbReference type="SAM" id="MobiDB-lite"/>
    </source>
</evidence>
<dbReference type="SUPFAM" id="SSF50729">
    <property type="entry name" value="PH domain-like"/>
    <property type="match status" value="1"/>
</dbReference>
<dbReference type="InterPro" id="IPR001849">
    <property type="entry name" value="PH_domain"/>
</dbReference>
<dbReference type="Proteomes" id="UP000054408">
    <property type="component" value="Unassembled WGS sequence"/>
</dbReference>
<feature type="compositionally biased region" description="Polar residues" evidence="1">
    <location>
        <begin position="341"/>
        <end position="357"/>
    </location>
</feature>
<reference evidence="3 4" key="1">
    <citation type="submission" date="2010-05" db="EMBL/GenBank/DDBJ databases">
        <title>The Genome Sequence of Thecamonas trahens ATCC 50062.</title>
        <authorList>
            <consortium name="The Broad Institute Genome Sequencing Platform"/>
            <person name="Russ C."/>
            <person name="Cuomo C."/>
            <person name="Shea T."/>
            <person name="Young S.K."/>
            <person name="Zeng Q."/>
            <person name="Koehrsen M."/>
            <person name="Haas B."/>
            <person name="Borodovsky M."/>
            <person name="Guigo R."/>
            <person name="Alvarado L."/>
            <person name="Berlin A."/>
            <person name="Bochicchio J."/>
            <person name="Borenstein D."/>
            <person name="Chapman S."/>
            <person name="Chen Z."/>
            <person name="Freedman E."/>
            <person name="Gellesch M."/>
            <person name="Goldberg J."/>
            <person name="Griggs A."/>
            <person name="Gujja S."/>
            <person name="Heilman E."/>
            <person name="Heiman D."/>
            <person name="Hepburn T."/>
            <person name="Howarth C."/>
            <person name="Jen D."/>
            <person name="Larson L."/>
            <person name="Mehta T."/>
            <person name="Park D."/>
            <person name="Pearson M."/>
            <person name="Roberts A."/>
            <person name="Saif S."/>
            <person name="Shenoy N."/>
            <person name="Sisk P."/>
            <person name="Stolte C."/>
            <person name="Sykes S."/>
            <person name="Thomson T."/>
            <person name="Walk T."/>
            <person name="White J."/>
            <person name="Yandava C."/>
            <person name="Burger G."/>
            <person name="Gray M.W."/>
            <person name="Holland P.W.H."/>
            <person name="King N."/>
            <person name="Lang F.B.F."/>
            <person name="Roger A.J."/>
            <person name="Ruiz-Trillo I."/>
            <person name="Lander E."/>
            <person name="Nusbaum C."/>
        </authorList>
    </citation>
    <scope>NUCLEOTIDE SEQUENCE [LARGE SCALE GENOMIC DNA]</scope>
    <source>
        <strain evidence="3 4">ATCC 50062</strain>
    </source>
</reference>
<accession>A0A0L0D9Z4</accession>
<evidence type="ECO:0000259" key="2">
    <source>
        <dbReference type="PROSITE" id="PS50003"/>
    </source>
</evidence>
<dbReference type="AlphaFoldDB" id="A0A0L0D9Z4"/>
<organism evidence="3 4">
    <name type="scientific">Thecamonas trahens ATCC 50062</name>
    <dbReference type="NCBI Taxonomy" id="461836"/>
    <lineage>
        <taxon>Eukaryota</taxon>
        <taxon>Apusozoa</taxon>
        <taxon>Apusomonadida</taxon>
        <taxon>Apusomonadidae</taxon>
        <taxon>Thecamonas</taxon>
    </lineage>
</organism>
<protein>
    <recommendedName>
        <fullName evidence="2">PH domain-containing protein</fullName>
    </recommendedName>
</protein>
<name>A0A0L0D9Z4_THETB</name>
<sequence>MQDRAGSRIRALSRPVAVRNGFRRRESNAPVKPRRFWRSQTRAGNVVTLADPEPFEPPQPAAEEGFLLVRKSEAMAVKAKGWSQRYMRLVGSHLYICRQPAADPLYFLDLPRVVIKTVHRLPGGDGVEWRAAHDLPTSSESASDASDDGSAEHALHKAPEAATAGLGEKPVVWASLGLDCPEEFVLCVGVPGDWHFVQANSEPECQRWLRGMLYAQQYYRTDGAGPFGCGVMPEVVCRVPMFDVLSVFMIEDEGHQFSVAIEARHEVHILLTDDEARAENELLALSQAASRVSVISYPSSEPEDVPLPRRRRIRLSTAEDELAAAIVEIEEEEQAAWLGQPSASSPLQPHASSAGSVTNECTPVDGLLELPRAHGSPEQVVSPADGCTETSDIVLDGSAHWTADDELLYAIDDVREFVASHNAVSLNELFEVKGPVLDAIHDMVREAISHLEAATRSWSLSAPSIDMINEARLAACVDDLSRAEPVLDARPYDTVHDAVNVLDFIASVLGSWNRLASALDHAVDATVAMLADSGSSPDFASSASKLAAAMRAARRAVLRRYVPRPDLADDLCKVIGVPLTECIVVLDDMTSALVVACLGQALPGQASPGRAPQPRPSSPV</sequence>
<feature type="region of interest" description="Disordered" evidence="1">
    <location>
        <begin position="337"/>
        <end position="357"/>
    </location>
</feature>
<dbReference type="EMBL" id="GL349450">
    <property type="protein sequence ID" value="KNC48098.1"/>
    <property type="molecule type" value="Genomic_DNA"/>
</dbReference>
<dbReference type="PROSITE" id="PS50003">
    <property type="entry name" value="PH_DOMAIN"/>
    <property type="match status" value="1"/>
</dbReference>
<dbReference type="Gene3D" id="2.30.29.30">
    <property type="entry name" value="Pleckstrin-homology domain (PH domain)/Phosphotyrosine-binding domain (PTB)"/>
    <property type="match status" value="1"/>
</dbReference>
<keyword evidence="4" id="KW-1185">Reference proteome</keyword>
<dbReference type="RefSeq" id="XP_013758674.1">
    <property type="nucleotide sequence ID" value="XM_013903220.1"/>
</dbReference>
<gene>
    <name evidence="3" type="ORF">AMSG_04328</name>
</gene>
<dbReference type="SMART" id="SM00233">
    <property type="entry name" value="PH"/>
    <property type="match status" value="1"/>
</dbReference>
<feature type="region of interest" description="Disordered" evidence="1">
    <location>
        <begin position="135"/>
        <end position="156"/>
    </location>
</feature>
<evidence type="ECO:0000313" key="3">
    <source>
        <dbReference type="EMBL" id="KNC48098.1"/>
    </source>
</evidence>
<dbReference type="GeneID" id="25563878"/>
<dbReference type="InterPro" id="IPR011993">
    <property type="entry name" value="PH-like_dom_sf"/>
</dbReference>
<proteinExistence type="predicted"/>
<evidence type="ECO:0000313" key="4">
    <source>
        <dbReference type="Proteomes" id="UP000054408"/>
    </source>
</evidence>
<feature type="domain" description="PH" evidence="2">
    <location>
        <begin position="60"/>
        <end position="217"/>
    </location>
</feature>